<keyword evidence="12" id="KW-1185">Reference proteome</keyword>
<evidence type="ECO:0000256" key="6">
    <source>
        <dbReference type="ARBA" id="ARBA00023295"/>
    </source>
</evidence>
<feature type="signal peptide" evidence="7">
    <location>
        <begin position="1"/>
        <end position="18"/>
    </location>
</feature>
<evidence type="ECO:0000259" key="9">
    <source>
        <dbReference type="Pfam" id="PF02836"/>
    </source>
</evidence>
<dbReference type="InterPro" id="IPR054593">
    <property type="entry name" value="Beta-mannosidase-like_N2"/>
</dbReference>
<dbReference type="InterPro" id="IPR013783">
    <property type="entry name" value="Ig-like_fold"/>
</dbReference>
<accession>A0A506VCA3</accession>
<sequence length="738" mass="84085">MKLCWPALFLSVCCSAQAASPIALPVSWSLAGQWRAHDANDASFSGWRGSDADWRKLRVPANWYSAGWDHQGALWYRTEFSLPPLAPDTMATLVFDGVDYQAQVWLNRQRLAQHEGYFQRFAVDISDNVTKYNRLAVRVDSPYEDPKTVWPLHKNLMKGILNQHDARPGGAWTPQGQDANSGGIWAPVRLRLSRGAAIDNLMLRPDWSQGLAHPQLSVEIDYRALKAGSATLELRATPANFSGRRYQLSEKVTLSPSSPNTDGKQRLAVKLPMPDARLWWAHGYGKPNLYRITATLRDEQGIMDRQSSRTGLRKIEQQPDNRGWLLNGKRIYLRGTNYIGSAWLSTMNDEKYRRDLTLVQRMNANAIRVHGHVAGRALYRQADEMGMMIWQDVPLQWGYNDSDAFAANAARQTQEMVEQFGNSPAIVVWGGQNEPPFNSPWMEKRFPDWNNNLNRKLTQRVADTLAQDRTRIVHPFSSVEEHYWQGWYFGTMTDVLQPAKTGIITEFGAQALPHLATLKTIIPAKDWWPASTAPGDPQWASWKYHNFQPIQTFQFAKLSRGDNMAEFIANTQRYQADLVAMAAESYRRQRFQPVTALFQFMFVEIWPSINWGVMDYLRQPKAGYYALQRAYQPLLPSIEPVTPQWQANQQVRLRLWTINDSWQPLPGTTLGWTVRQGQRTLDRGERKVDIAADEGVKRADVAITPSSNAPLEIKTWINDAQGQRKAENQLLLRPTAAP</sequence>
<comment type="similarity">
    <text evidence="2">Belongs to the glycosyl hydrolase 2 family.</text>
</comment>
<dbReference type="GO" id="GO:0005975">
    <property type="term" value="P:carbohydrate metabolic process"/>
    <property type="evidence" value="ECO:0007669"/>
    <property type="project" value="InterPro"/>
</dbReference>
<evidence type="ECO:0000256" key="2">
    <source>
        <dbReference type="ARBA" id="ARBA00007401"/>
    </source>
</evidence>
<dbReference type="InterPro" id="IPR050887">
    <property type="entry name" value="Beta-mannosidase_GH2"/>
</dbReference>
<dbReference type="SUPFAM" id="SSF49303">
    <property type="entry name" value="beta-Galactosidase/glucuronidase domain"/>
    <property type="match status" value="1"/>
</dbReference>
<evidence type="ECO:0000256" key="3">
    <source>
        <dbReference type="ARBA" id="ARBA00012754"/>
    </source>
</evidence>
<protein>
    <recommendedName>
        <fullName evidence="3">beta-mannosidase</fullName>
        <ecNumber evidence="3">3.2.1.25</ecNumber>
    </recommendedName>
</protein>
<dbReference type="Pfam" id="PF00703">
    <property type="entry name" value="Glyco_hydro_2"/>
    <property type="match status" value="1"/>
</dbReference>
<evidence type="ECO:0000313" key="12">
    <source>
        <dbReference type="Proteomes" id="UP000319523"/>
    </source>
</evidence>
<comment type="caution">
    <text evidence="11">The sequence shown here is derived from an EMBL/GenBank/DDBJ whole genome shotgun (WGS) entry which is preliminary data.</text>
</comment>
<dbReference type="InterPro" id="IPR017853">
    <property type="entry name" value="GH"/>
</dbReference>
<dbReference type="Gene3D" id="3.20.20.80">
    <property type="entry name" value="Glycosidases"/>
    <property type="match status" value="1"/>
</dbReference>
<feature type="chain" id="PRO_5021188057" description="beta-mannosidase" evidence="7">
    <location>
        <begin position="19"/>
        <end position="738"/>
    </location>
</feature>
<dbReference type="EMBL" id="VHQI01000003">
    <property type="protein sequence ID" value="TPW43367.1"/>
    <property type="molecule type" value="Genomic_DNA"/>
</dbReference>
<reference evidence="11 12" key="1">
    <citation type="submission" date="2019-06" db="EMBL/GenBank/DDBJ databases">
        <authorList>
            <person name="Yang Y."/>
        </authorList>
    </citation>
    <scope>NUCLEOTIDE SEQUENCE [LARGE SCALE GENOMIC DNA]</scope>
    <source>
        <strain evidence="11 12">BIT-26</strain>
    </source>
</reference>
<feature type="domain" description="Beta-mannosidase-like galactose-binding" evidence="10">
    <location>
        <begin position="66"/>
        <end position="150"/>
    </location>
</feature>
<keyword evidence="4 7" id="KW-0732">Signal</keyword>
<dbReference type="PANTHER" id="PTHR43730:SF1">
    <property type="entry name" value="BETA-MANNOSIDASE"/>
    <property type="match status" value="1"/>
</dbReference>
<gene>
    <name evidence="11" type="ORF">FKM52_07355</name>
</gene>
<dbReference type="GO" id="GO:0004567">
    <property type="term" value="F:beta-mannosidase activity"/>
    <property type="evidence" value="ECO:0007669"/>
    <property type="project" value="UniProtKB-EC"/>
</dbReference>
<keyword evidence="5 11" id="KW-0378">Hydrolase</keyword>
<evidence type="ECO:0000256" key="5">
    <source>
        <dbReference type="ARBA" id="ARBA00022801"/>
    </source>
</evidence>
<dbReference type="InterPro" id="IPR006103">
    <property type="entry name" value="Glyco_hydro_2_cat"/>
</dbReference>
<dbReference type="InterPro" id="IPR008979">
    <property type="entry name" value="Galactose-bd-like_sf"/>
</dbReference>
<evidence type="ECO:0000259" key="8">
    <source>
        <dbReference type="Pfam" id="PF00703"/>
    </source>
</evidence>
<organism evidence="11 12">
    <name type="scientific">Mixta tenebrionis</name>
    <dbReference type="NCBI Taxonomy" id="2562439"/>
    <lineage>
        <taxon>Bacteria</taxon>
        <taxon>Pseudomonadati</taxon>
        <taxon>Pseudomonadota</taxon>
        <taxon>Gammaproteobacteria</taxon>
        <taxon>Enterobacterales</taxon>
        <taxon>Erwiniaceae</taxon>
        <taxon>Mixta</taxon>
    </lineage>
</organism>
<keyword evidence="6" id="KW-0326">Glycosidase</keyword>
<dbReference type="GO" id="GO:0006516">
    <property type="term" value="P:glycoprotein catabolic process"/>
    <property type="evidence" value="ECO:0007669"/>
    <property type="project" value="TreeGrafter"/>
</dbReference>
<dbReference type="InterPro" id="IPR006102">
    <property type="entry name" value="Ig-like_GH2"/>
</dbReference>
<evidence type="ECO:0000256" key="7">
    <source>
        <dbReference type="SAM" id="SignalP"/>
    </source>
</evidence>
<dbReference type="Gene3D" id="2.60.40.10">
    <property type="entry name" value="Immunoglobulins"/>
    <property type="match status" value="1"/>
</dbReference>
<dbReference type="Gene3D" id="2.60.120.260">
    <property type="entry name" value="Galactose-binding domain-like"/>
    <property type="match status" value="1"/>
</dbReference>
<comment type="catalytic activity">
    <reaction evidence="1">
        <text>Hydrolysis of terminal, non-reducing beta-D-mannose residues in beta-D-mannosides.</text>
        <dbReference type="EC" id="3.2.1.25"/>
    </reaction>
</comment>
<dbReference type="InterPro" id="IPR036156">
    <property type="entry name" value="Beta-gal/glucu_dom_sf"/>
</dbReference>
<feature type="domain" description="Glycoside hydrolase family 2 immunoglobulin-like beta-sandwich" evidence="8">
    <location>
        <begin position="197"/>
        <end position="313"/>
    </location>
</feature>
<dbReference type="OrthoDB" id="9758603at2"/>
<dbReference type="AlphaFoldDB" id="A0A506VCA3"/>
<evidence type="ECO:0000313" key="11">
    <source>
        <dbReference type="EMBL" id="TPW43367.1"/>
    </source>
</evidence>
<dbReference type="Pfam" id="PF22666">
    <property type="entry name" value="Glyco_hydro_2_N2"/>
    <property type="match status" value="1"/>
</dbReference>
<proteinExistence type="inferred from homology"/>
<dbReference type="SUPFAM" id="SSF51445">
    <property type="entry name" value="(Trans)glycosidases"/>
    <property type="match status" value="1"/>
</dbReference>
<dbReference type="SUPFAM" id="SSF49785">
    <property type="entry name" value="Galactose-binding domain-like"/>
    <property type="match status" value="1"/>
</dbReference>
<name>A0A506VCA3_9GAMM</name>
<dbReference type="Proteomes" id="UP000319523">
    <property type="component" value="Unassembled WGS sequence"/>
</dbReference>
<evidence type="ECO:0000259" key="10">
    <source>
        <dbReference type="Pfam" id="PF22666"/>
    </source>
</evidence>
<dbReference type="EC" id="3.2.1.25" evidence="3"/>
<dbReference type="PANTHER" id="PTHR43730">
    <property type="entry name" value="BETA-MANNOSIDASE"/>
    <property type="match status" value="1"/>
</dbReference>
<evidence type="ECO:0000256" key="1">
    <source>
        <dbReference type="ARBA" id="ARBA00000829"/>
    </source>
</evidence>
<evidence type="ECO:0000256" key="4">
    <source>
        <dbReference type="ARBA" id="ARBA00022729"/>
    </source>
</evidence>
<dbReference type="RefSeq" id="WP_141175541.1">
    <property type="nucleotide sequence ID" value="NZ_JBHUFX010000013.1"/>
</dbReference>
<dbReference type="Pfam" id="PF02836">
    <property type="entry name" value="Glyco_hydro_2_C"/>
    <property type="match status" value="1"/>
</dbReference>
<feature type="domain" description="Glycoside hydrolase family 2 catalytic" evidence="9">
    <location>
        <begin position="324"/>
        <end position="474"/>
    </location>
</feature>